<evidence type="ECO:0000313" key="2">
    <source>
        <dbReference type="EMBL" id="KAL2098938.1"/>
    </source>
</evidence>
<dbReference type="AlphaFoldDB" id="A0ABD1KIH8"/>
<comment type="caution">
    <text evidence="2">The sequence shown here is derived from an EMBL/GenBank/DDBJ whole genome shotgun (WGS) entry which is preliminary data.</text>
</comment>
<dbReference type="PANTHER" id="PTHR16049:SF8">
    <property type="entry name" value="IQ DOMAIN-CONTAINING PROTEIN C"/>
    <property type="match status" value="1"/>
</dbReference>
<accession>A0ABD1KIH8</accession>
<feature type="compositionally biased region" description="Basic and acidic residues" evidence="1">
    <location>
        <begin position="118"/>
        <end position="134"/>
    </location>
</feature>
<gene>
    <name evidence="2" type="ORF">ACEWY4_005418</name>
</gene>
<dbReference type="Proteomes" id="UP001591681">
    <property type="component" value="Unassembled WGS sequence"/>
</dbReference>
<feature type="region of interest" description="Disordered" evidence="1">
    <location>
        <begin position="75"/>
        <end position="94"/>
    </location>
</feature>
<dbReference type="PROSITE" id="PS50096">
    <property type="entry name" value="IQ"/>
    <property type="match status" value="1"/>
</dbReference>
<dbReference type="PANTHER" id="PTHR16049">
    <property type="entry name" value="IQ DOMAIN-CONTAINING PROTEIN C"/>
    <property type="match status" value="1"/>
</dbReference>
<feature type="region of interest" description="Disordered" evidence="1">
    <location>
        <begin position="100"/>
        <end position="139"/>
    </location>
</feature>
<sequence>MERNEWLQKVTGFQAFCRGYLVRTAIQCVQNEYEEIVKEIEGDLNDLQWKGGVFQIPAFSEEDILFWGAGRHDRVQSTTQPERDVTEEKKPSHIEEVVPERDTVPSANTAGNSSCLSDGRREGESGQRWAKEQVHTQSIQDTTTALSQLGVDPSLLRKGSLRQSLETEPPRTREEARMFRNKLAMELLWIQQAIGSRKKYLTLRKNLEDGQRQSSTAAST</sequence>
<evidence type="ECO:0008006" key="4">
    <source>
        <dbReference type="Google" id="ProtNLM"/>
    </source>
</evidence>
<dbReference type="EMBL" id="JBHFQA010000005">
    <property type="protein sequence ID" value="KAL2098938.1"/>
    <property type="molecule type" value="Genomic_DNA"/>
</dbReference>
<reference evidence="2 3" key="1">
    <citation type="submission" date="2024-09" db="EMBL/GenBank/DDBJ databases">
        <title>A chromosome-level genome assembly of Gray's grenadier anchovy, Coilia grayii.</title>
        <authorList>
            <person name="Fu Z."/>
        </authorList>
    </citation>
    <scope>NUCLEOTIDE SEQUENCE [LARGE SCALE GENOMIC DNA]</scope>
    <source>
        <strain evidence="2">G4</strain>
        <tissue evidence="2">Muscle</tissue>
    </source>
</reference>
<name>A0ABD1KIH8_9TELE</name>
<evidence type="ECO:0000256" key="1">
    <source>
        <dbReference type="SAM" id="MobiDB-lite"/>
    </source>
</evidence>
<dbReference type="InterPro" id="IPR042506">
    <property type="entry name" value="IQCC"/>
</dbReference>
<evidence type="ECO:0000313" key="3">
    <source>
        <dbReference type="Proteomes" id="UP001591681"/>
    </source>
</evidence>
<protein>
    <recommendedName>
        <fullName evidence="4">IQ domain-containing protein C</fullName>
    </recommendedName>
</protein>
<keyword evidence="3" id="KW-1185">Reference proteome</keyword>
<feature type="compositionally biased region" description="Polar residues" evidence="1">
    <location>
        <begin position="105"/>
        <end position="116"/>
    </location>
</feature>
<proteinExistence type="predicted"/>
<organism evidence="2 3">
    <name type="scientific">Coilia grayii</name>
    <name type="common">Gray's grenadier anchovy</name>
    <dbReference type="NCBI Taxonomy" id="363190"/>
    <lineage>
        <taxon>Eukaryota</taxon>
        <taxon>Metazoa</taxon>
        <taxon>Chordata</taxon>
        <taxon>Craniata</taxon>
        <taxon>Vertebrata</taxon>
        <taxon>Euteleostomi</taxon>
        <taxon>Actinopterygii</taxon>
        <taxon>Neopterygii</taxon>
        <taxon>Teleostei</taxon>
        <taxon>Clupei</taxon>
        <taxon>Clupeiformes</taxon>
        <taxon>Clupeoidei</taxon>
        <taxon>Engraulidae</taxon>
        <taxon>Coilinae</taxon>
        <taxon>Coilia</taxon>
    </lineage>
</organism>